<accession>A0A5C7FUZ7</accession>
<sequence length="436" mass="48402">MINKITLADFKSYVSAELPLAPLTVLIGANASGKSNALEALRFLSWLAQGQQLSHLQYLVNNDDDRIVRGTVADLFRFDQDSFSLGCQFDREEFNHLEIDIERRADQELHISREEMFQYKADGMPYPLYATASKSSGDRTTLRVAYNNFASGGKKPQLPATDQKAIFLQLDSPARFAATHEKAIKTIPRLCADTQQQLAGILFLDPTPHKMRESSYLSERILRGDGSNLSAMLYRLWERGDDKDRKALLTFVSSLPEQAITGFSFLSGAKGDVLLQAVETFGGQERKVDATLLSDGTLRVLAFATAMLTAPTGSLVIIEEIDNGLHPSRAHMLLQAVRALAQQRKLSVLISSHNPALLDALPDDSIPDVVFCYRAPEKGDSQLVRMADIDNYPSLILQGSLGELLTKGLIDRYAKMKKQPQQRVKEGLAWLESITE</sequence>
<dbReference type="Proteomes" id="UP000321907">
    <property type="component" value="Unassembled WGS sequence"/>
</dbReference>
<name>A0A5C7FUZ7_9BACT</name>
<dbReference type="SUPFAM" id="SSF52540">
    <property type="entry name" value="P-loop containing nucleoside triphosphate hydrolases"/>
    <property type="match status" value="1"/>
</dbReference>
<proteinExistence type="predicted"/>
<reference evidence="2 3" key="1">
    <citation type="submission" date="2019-08" db="EMBL/GenBank/DDBJ databases">
        <title>Lewinella sp. strain SSH13 Genome sequencing and assembly.</title>
        <authorList>
            <person name="Kim I."/>
        </authorList>
    </citation>
    <scope>NUCLEOTIDE SEQUENCE [LARGE SCALE GENOMIC DNA]</scope>
    <source>
        <strain evidence="2 3">SSH13</strain>
    </source>
</reference>
<dbReference type="GO" id="GO:0016887">
    <property type="term" value="F:ATP hydrolysis activity"/>
    <property type="evidence" value="ECO:0007669"/>
    <property type="project" value="InterPro"/>
</dbReference>
<comment type="caution">
    <text evidence="2">The sequence shown here is derived from an EMBL/GenBank/DDBJ whole genome shotgun (WGS) entry which is preliminary data.</text>
</comment>
<dbReference type="Gene3D" id="3.40.50.300">
    <property type="entry name" value="P-loop containing nucleotide triphosphate hydrolases"/>
    <property type="match status" value="2"/>
</dbReference>
<evidence type="ECO:0000259" key="1">
    <source>
        <dbReference type="Pfam" id="PF13304"/>
    </source>
</evidence>
<organism evidence="2 3">
    <name type="scientific">Neolewinella aurantiaca</name>
    <dbReference type="NCBI Taxonomy" id="2602767"/>
    <lineage>
        <taxon>Bacteria</taxon>
        <taxon>Pseudomonadati</taxon>
        <taxon>Bacteroidota</taxon>
        <taxon>Saprospiria</taxon>
        <taxon>Saprospirales</taxon>
        <taxon>Lewinellaceae</taxon>
        <taxon>Neolewinella</taxon>
    </lineage>
</organism>
<dbReference type="PANTHER" id="PTHR32182">
    <property type="entry name" value="DNA REPLICATION AND REPAIR PROTEIN RECF"/>
    <property type="match status" value="1"/>
</dbReference>
<dbReference type="GO" id="GO:0005524">
    <property type="term" value="F:ATP binding"/>
    <property type="evidence" value="ECO:0007669"/>
    <property type="project" value="InterPro"/>
</dbReference>
<dbReference type="GO" id="GO:0006302">
    <property type="term" value="P:double-strand break repair"/>
    <property type="evidence" value="ECO:0007669"/>
    <property type="project" value="TreeGrafter"/>
</dbReference>
<gene>
    <name evidence="2" type="ORF">FUA23_11330</name>
</gene>
<dbReference type="OrthoDB" id="9805802at2"/>
<keyword evidence="3" id="KW-1185">Reference proteome</keyword>
<dbReference type="Pfam" id="PF13304">
    <property type="entry name" value="AAA_21"/>
    <property type="match status" value="1"/>
</dbReference>
<dbReference type="RefSeq" id="WP_147930855.1">
    <property type="nucleotide sequence ID" value="NZ_VOXD01000015.1"/>
</dbReference>
<feature type="domain" description="ATPase AAA-type core" evidence="1">
    <location>
        <begin position="23"/>
        <end position="359"/>
    </location>
</feature>
<evidence type="ECO:0000313" key="2">
    <source>
        <dbReference type="EMBL" id="TXF89329.1"/>
    </source>
</evidence>
<dbReference type="InterPro" id="IPR027417">
    <property type="entry name" value="P-loop_NTPase"/>
</dbReference>
<evidence type="ECO:0000313" key="3">
    <source>
        <dbReference type="Proteomes" id="UP000321907"/>
    </source>
</evidence>
<dbReference type="EMBL" id="VOXD01000015">
    <property type="protein sequence ID" value="TXF89329.1"/>
    <property type="molecule type" value="Genomic_DNA"/>
</dbReference>
<protein>
    <submittedName>
        <fullName evidence="2">AAA family ATPase</fullName>
    </submittedName>
</protein>
<dbReference type="PIRSF" id="PIRSF029347">
    <property type="entry name" value="RecF"/>
    <property type="match status" value="1"/>
</dbReference>
<dbReference type="InterPro" id="IPR014555">
    <property type="entry name" value="RecF-like"/>
</dbReference>
<dbReference type="PANTHER" id="PTHR32182:SF22">
    <property type="entry name" value="ATP-DEPENDENT ENDONUCLEASE, OLD FAMILY-RELATED"/>
    <property type="match status" value="1"/>
</dbReference>
<dbReference type="AlphaFoldDB" id="A0A5C7FUZ7"/>
<dbReference type="InterPro" id="IPR003959">
    <property type="entry name" value="ATPase_AAA_core"/>
</dbReference>
<dbReference type="CDD" id="cd00267">
    <property type="entry name" value="ABC_ATPase"/>
    <property type="match status" value="1"/>
</dbReference>
<dbReference type="GO" id="GO:0000731">
    <property type="term" value="P:DNA synthesis involved in DNA repair"/>
    <property type="evidence" value="ECO:0007669"/>
    <property type="project" value="TreeGrafter"/>
</dbReference>